<sequence>MAASPKRWLAAAHQGIDPQPAKRYALFATLMLHQKHKHVVNSLPRLPLAYGFRGSNSPAG</sequence>
<comment type="caution">
    <text evidence="1">The sequence shown here is derived from an EMBL/GenBank/DDBJ whole genome shotgun (WGS) entry which is preliminary data.</text>
</comment>
<name>A0A5B7FWS8_PORTR</name>
<protein>
    <submittedName>
        <fullName evidence="1">Uncharacterized protein</fullName>
    </submittedName>
</protein>
<dbReference type="EMBL" id="VSRR010009917">
    <property type="protein sequence ID" value="MPC51052.1"/>
    <property type="molecule type" value="Genomic_DNA"/>
</dbReference>
<evidence type="ECO:0000313" key="2">
    <source>
        <dbReference type="Proteomes" id="UP000324222"/>
    </source>
</evidence>
<dbReference type="AlphaFoldDB" id="A0A5B7FWS8"/>
<proteinExistence type="predicted"/>
<evidence type="ECO:0000313" key="1">
    <source>
        <dbReference type="EMBL" id="MPC51052.1"/>
    </source>
</evidence>
<reference evidence="1 2" key="1">
    <citation type="submission" date="2019-05" db="EMBL/GenBank/DDBJ databases">
        <title>Another draft genome of Portunus trituberculatus and its Hox gene families provides insights of decapod evolution.</title>
        <authorList>
            <person name="Jeong J.-H."/>
            <person name="Song I."/>
            <person name="Kim S."/>
            <person name="Choi T."/>
            <person name="Kim D."/>
            <person name="Ryu S."/>
            <person name="Kim W."/>
        </authorList>
    </citation>
    <scope>NUCLEOTIDE SEQUENCE [LARGE SCALE GENOMIC DNA]</scope>
    <source>
        <tissue evidence="1">Muscle</tissue>
    </source>
</reference>
<organism evidence="1 2">
    <name type="scientific">Portunus trituberculatus</name>
    <name type="common">Swimming crab</name>
    <name type="synonym">Neptunus trituberculatus</name>
    <dbReference type="NCBI Taxonomy" id="210409"/>
    <lineage>
        <taxon>Eukaryota</taxon>
        <taxon>Metazoa</taxon>
        <taxon>Ecdysozoa</taxon>
        <taxon>Arthropoda</taxon>
        <taxon>Crustacea</taxon>
        <taxon>Multicrustacea</taxon>
        <taxon>Malacostraca</taxon>
        <taxon>Eumalacostraca</taxon>
        <taxon>Eucarida</taxon>
        <taxon>Decapoda</taxon>
        <taxon>Pleocyemata</taxon>
        <taxon>Brachyura</taxon>
        <taxon>Eubrachyura</taxon>
        <taxon>Portunoidea</taxon>
        <taxon>Portunidae</taxon>
        <taxon>Portuninae</taxon>
        <taxon>Portunus</taxon>
    </lineage>
</organism>
<keyword evidence="2" id="KW-1185">Reference proteome</keyword>
<accession>A0A5B7FWS8</accession>
<dbReference type="Proteomes" id="UP000324222">
    <property type="component" value="Unassembled WGS sequence"/>
</dbReference>
<gene>
    <name evidence="1" type="ORF">E2C01_044889</name>
</gene>